<feature type="domain" description="PIN" evidence="1">
    <location>
        <begin position="2"/>
        <end position="122"/>
    </location>
</feature>
<dbReference type="HOGENOM" id="CLU_129890_2_1_0"/>
<organism evidence="2 3">
    <name type="scientific">Granulicella mallensis (strain ATCC BAA-1857 / DSM 23137 / MP5ACTX8)</name>
    <dbReference type="NCBI Taxonomy" id="682795"/>
    <lineage>
        <taxon>Bacteria</taxon>
        <taxon>Pseudomonadati</taxon>
        <taxon>Acidobacteriota</taxon>
        <taxon>Terriglobia</taxon>
        <taxon>Terriglobales</taxon>
        <taxon>Acidobacteriaceae</taxon>
        <taxon>Granulicella</taxon>
    </lineage>
</organism>
<keyword evidence="3" id="KW-1185">Reference proteome</keyword>
<sequence>MILVDTQSVVWSTLQKNKLSPAAEQALRSARAEGTGAGIASSTLWELALLISRGRVECPMSLTRYLASVEERFVVFPITAEIAERSVGFSAAYPNDPTDRIIGATAVVHGLPLVTADAAIRKSGEVLCIW</sequence>
<dbReference type="Proteomes" id="UP000007113">
    <property type="component" value="Chromosome"/>
</dbReference>
<proteinExistence type="predicted"/>
<dbReference type="OrthoDB" id="9798990at2"/>
<evidence type="ECO:0000313" key="2">
    <source>
        <dbReference type="EMBL" id="AEU35014.1"/>
    </source>
</evidence>
<evidence type="ECO:0000313" key="3">
    <source>
        <dbReference type="Proteomes" id="UP000007113"/>
    </source>
</evidence>
<dbReference type="InterPro" id="IPR002716">
    <property type="entry name" value="PIN_dom"/>
</dbReference>
<dbReference type="EMBL" id="CP003130">
    <property type="protein sequence ID" value="AEU35014.1"/>
    <property type="molecule type" value="Genomic_DNA"/>
</dbReference>
<name>G8NR29_GRAMM</name>
<dbReference type="STRING" id="682795.AciX8_0664"/>
<dbReference type="AlphaFoldDB" id="G8NR29"/>
<dbReference type="PANTHER" id="PTHR36173:SF1">
    <property type="entry name" value="RIBONUCLEASE VAPC22"/>
    <property type="match status" value="1"/>
</dbReference>
<accession>G8NR29</accession>
<protein>
    <submittedName>
        <fullName evidence="2">PilT protein domain protein</fullName>
    </submittedName>
</protein>
<dbReference type="CDD" id="cd09872">
    <property type="entry name" value="PIN_Sll0205-like"/>
    <property type="match status" value="1"/>
</dbReference>
<dbReference type="Gene3D" id="3.40.50.1010">
    <property type="entry name" value="5'-nuclease"/>
    <property type="match status" value="1"/>
</dbReference>
<dbReference type="eggNOG" id="COG3744">
    <property type="taxonomic scope" value="Bacteria"/>
</dbReference>
<dbReference type="InterPro" id="IPR029060">
    <property type="entry name" value="PIN-like_dom_sf"/>
</dbReference>
<gene>
    <name evidence="2" type="ordered locus">AciX8_0664</name>
</gene>
<dbReference type="PANTHER" id="PTHR36173">
    <property type="entry name" value="RIBONUCLEASE VAPC16-RELATED"/>
    <property type="match status" value="1"/>
</dbReference>
<dbReference type="Pfam" id="PF01850">
    <property type="entry name" value="PIN"/>
    <property type="match status" value="1"/>
</dbReference>
<dbReference type="InterPro" id="IPR052919">
    <property type="entry name" value="TA_system_RNase"/>
</dbReference>
<dbReference type="RefSeq" id="WP_014263898.1">
    <property type="nucleotide sequence ID" value="NC_016631.1"/>
</dbReference>
<evidence type="ECO:0000259" key="1">
    <source>
        <dbReference type="Pfam" id="PF01850"/>
    </source>
</evidence>
<dbReference type="SUPFAM" id="SSF88723">
    <property type="entry name" value="PIN domain-like"/>
    <property type="match status" value="1"/>
</dbReference>
<dbReference type="KEGG" id="gma:AciX8_0664"/>
<dbReference type="InterPro" id="IPR041705">
    <property type="entry name" value="PIN_Sll0205"/>
</dbReference>
<reference evidence="2 3" key="1">
    <citation type="submission" date="2011-11" db="EMBL/GenBank/DDBJ databases">
        <title>Complete sequence of Granulicella mallensis MP5ACTX8.</title>
        <authorList>
            <consortium name="US DOE Joint Genome Institute"/>
            <person name="Lucas S."/>
            <person name="Copeland A."/>
            <person name="Lapidus A."/>
            <person name="Cheng J.-F."/>
            <person name="Goodwin L."/>
            <person name="Pitluck S."/>
            <person name="Peters L."/>
            <person name="Lu M."/>
            <person name="Detter J.C."/>
            <person name="Han C."/>
            <person name="Tapia R."/>
            <person name="Land M."/>
            <person name="Hauser L."/>
            <person name="Kyrpides N."/>
            <person name="Ivanova N."/>
            <person name="Mikhailova N."/>
            <person name="Pagani I."/>
            <person name="Rawat S."/>
            <person name="Mannisto M."/>
            <person name="Haggblom M."/>
            <person name="Woyke T."/>
        </authorList>
    </citation>
    <scope>NUCLEOTIDE SEQUENCE [LARGE SCALE GENOMIC DNA]</scope>
    <source>
        <strain evidence="3">ATCC BAA-1857 / DSM 23137 / MP5ACTX8</strain>
    </source>
</reference>